<dbReference type="NCBIfam" id="NF010783">
    <property type="entry name" value="PRK14186.1"/>
    <property type="match status" value="1"/>
</dbReference>
<evidence type="ECO:0000256" key="2">
    <source>
        <dbReference type="ARBA" id="ARBA00022563"/>
    </source>
</evidence>
<comment type="catalytic activity">
    <reaction evidence="11">
        <text>(6R)-5,10-methenyltetrahydrofolate + H2O = (6R)-10-formyltetrahydrofolate + H(+)</text>
        <dbReference type="Rhea" id="RHEA:23700"/>
        <dbReference type="ChEBI" id="CHEBI:15377"/>
        <dbReference type="ChEBI" id="CHEBI:15378"/>
        <dbReference type="ChEBI" id="CHEBI:57455"/>
        <dbReference type="ChEBI" id="CHEBI:195366"/>
        <dbReference type="EC" id="3.5.4.9"/>
    </reaction>
</comment>
<protein>
    <recommendedName>
        <fullName evidence="11">Bifunctional protein FolD</fullName>
    </recommendedName>
    <domain>
        <recommendedName>
            <fullName evidence="11">Methylenetetrahydrofolate dehydrogenase</fullName>
            <ecNumber evidence="11">1.5.1.5</ecNumber>
        </recommendedName>
    </domain>
    <domain>
        <recommendedName>
            <fullName evidence="11">Methenyltetrahydrofolate cyclohydrolase</fullName>
            <ecNumber evidence="11">3.5.4.9</ecNumber>
        </recommendedName>
    </domain>
</protein>
<dbReference type="CDD" id="cd01080">
    <property type="entry name" value="NAD_bind_m-THF_DH_Cyclohyd"/>
    <property type="match status" value="1"/>
</dbReference>
<dbReference type="PANTHER" id="PTHR48099:SF5">
    <property type="entry name" value="C-1-TETRAHYDROFOLATE SYNTHASE, CYTOPLASMIC"/>
    <property type="match status" value="1"/>
</dbReference>
<accession>A0ABU3P3M6</accession>
<dbReference type="Proteomes" id="UP001254848">
    <property type="component" value="Unassembled WGS sequence"/>
</dbReference>
<reference evidence="14 15" key="1">
    <citation type="submission" date="2023-07" db="EMBL/GenBank/DDBJ databases">
        <title>The novel representative of Negativicutes class, Anaeroselena agilis gen. nov. sp. nov.</title>
        <authorList>
            <person name="Prokofeva M.I."/>
            <person name="Elcheninov A.G."/>
            <person name="Klyukina A."/>
            <person name="Kublanov I.V."/>
            <person name="Frolov E.N."/>
            <person name="Podosokorskaya O.A."/>
        </authorList>
    </citation>
    <scope>NUCLEOTIDE SEQUENCE [LARGE SCALE GENOMIC DNA]</scope>
    <source>
        <strain evidence="14 15">4137-cl</strain>
    </source>
</reference>
<dbReference type="HAMAP" id="MF_01576">
    <property type="entry name" value="THF_DHG_CYH"/>
    <property type="match status" value="1"/>
</dbReference>
<dbReference type="SUPFAM" id="SSF51735">
    <property type="entry name" value="NAD(P)-binding Rossmann-fold domains"/>
    <property type="match status" value="1"/>
</dbReference>
<evidence type="ECO:0000256" key="9">
    <source>
        <dbReference type="ARBA" id="ARBA00023167"/>
    </source>
</evidence>
<comment type="function">
    <text evidence="11">Catalyzes the oxidation of 5,10-methylenetetrahydrofolate to 5,10-methenyltetrahydrofolate and then the hydrolysis of 5,10-methenyltetrahydrofolate to 10-formyltetrahydrofolate.</text>
</comment>
<evidence type="ECO:0000256" key="6">
    <source>
        <dbReference type="ARBA" id="ARBA00022857"/>
    </source>
</evidence>
<keyword evidence="15" id="KW-1185">Reference proteome</keyword>
<evidence type="ECO:0000259" key="13">
    <source>
        <dbReference type="Pfam" id="PF02882"/>
    </source>
</evidence>
<evidence type="ECO:0000313" key="15">
    <source>
        <dbReference type="Proteomes" id="UP001254848"/>
    </source>
</evidence>
<keyword evidence="4 11" id="KW-0658">Purine biosynthesis</keyword>
<comment type="subunit">
    <text evidence="11">Homodimer.</text>
</comment>
<dbReference type="EMBL" id="JAUOZS010000001">
    <property type="protein sequence ID" value="MDT8903642.1"/>
    <property type="molecule type" value="Genomic_DNA"/>
</dbReference>
<dbReference type="Gene3D" id="3.40.50.10860">
    <property type="entry name" value="Leucine Dehydrogenase, chain A, domain 1"/>
    <property type="match status" value="1"/>
</dbReference>
<evidence type="ECO:0000256" key="8">
    <source>
        <dbReference type="ARBA" id="ARBA00023102"/>
    </source>
</evidence>
<dbReference type="EC" id="3.5.4.9" evidence="11"/>
<evidence type="ECO:0000256" key="11">
    <source>
        <dbReference type="HAMAP-Rule" id="MF_01576"/>
    </source>
</evidence>
<dbReference type="InterPro" id="IPR000672">
    <property type="entry name" value="THF_DH/CycHdrlase"/>
</dbReference>
<keyword evidence="10 11" id="KW-0511">Multifunctional enzyme</keyword>
<dbReference type="InterPro" id="IPR020630">
    <property type="entry name" value="THF_DH/CycHdrlase_cat_dom"/>
</dbReference>
<dbReference type="NCBIfam" id="NF008058">
    <property type="entry name" value="PRK10792.1"/>
    <property type="match status" value="1"/>
</dbReference>
<comment type="caution">
    <text evidence="11">Lacks conserved residue(s) required for the propagation of feature annotation.</text>
</comment>
<name>A0ABU3P3M6_9FIRM</name>
<dbReference type="PRINTS" id="PR00085">
    <property type="entry name" value="THFDHDRGNASE"/>
</dbReference>
<evidence type="ECO:0000256" key="3">
    <source>
        <dbReference type="ARBA" id="ARBA00022605"/>
    </source>
</evidence>
<dbReference type="InterPro" id="IPR046346">
    <property type="entry name" value="Aminoacid_DH-like_N_sf"/>
</dbReference>
<feature type="domain" description="Tetrahydrofolate dehydrogenase/cyclohydrolase catalytic" evidence="12">
    <location>
        <begin position="5"/>
        <end position="120"/>
    </location>
</feature>
<dbReference type="InterPro" id="IPR036291">
    <property type="entry name" value="NAD(P)-bd_dom_sf"/>
</dbReference>
<keyword evidence="3 11" id="KW-0028">Amino-acid biosynthesis</keyword>
<comment type="pathway">
    <text evidence="1 11">One-carbon metabolism; tetrahydrofolate interconversion.</text>
</comment>
<sequence length="283" mass="29716">MARIIDGNAVAARIREEVKAGLAGLKADFGVTPGLTVVIVGEDPASKVYVSRKHKACEELGIKSAVIRLPADIDEEALGAAVDSLNDDPAVHGILVQLPLPKHIDAEKVLDRIRPDKDVDGFHPLNVGRLAIGREALVPCTPHGVIRMLELEGIQIAGKRAVVIGRSNIVGKPMANLLLARNATVTVCHSRTPDLPAVTRQAEILVAAIGKPGFVTADMVAPGAVVIDVGINRVGDKLVGDVDFERVKEVAAAITPVPGGVGPLTIAMLLHNTVKAARLQLTK</sequence>
<dbReference type="InterPro" id="IPR020631">
    <property type="entry name" value="THF_DH/CycHdrlase_NAD-bd_dom"/>
</dbReference>
<gene>
    <name evidence="11 14" type="primary">folD</name>
    <name evidence="14" type="ORF">Q4T40_20640</name>
</gene>
<dbReference type="Gene3D" id="3.40.50.720">
    <property type="entry name" value="NAD(P)-binding Rossmann-like Domain"/>
    <property type="match status" value="1"/>
</dbReference>
<feature type="binding site" evidence="11">
    <location>
        <position position="231"/>
    </location>
    <ligand>
        <name>NADP(+)</name>
        <dbReference type="ChEBI" id="CHEBI:58349"/>
    </ligand>
</feature>
<evidence type="ECO:0000259" key="12">
    <source>
        <dbReference type="Pfam" id="PF00763"/>
    </source>
</evidence>
<evidence type="ECO:0000256" key="5">
    <source>
        <dbReference type="ARBA" id="ARBA00022801"/>
    </source>
</evidence>
<proteinExistence type="inferred from homology"/>
<evidence type="ECO:0000256" key="7">
    <source>
        <dbReference type="ARBA" id="ARBA00023002"/>
    </source>
</evidence>
<dbReference type="EC" id="1.5.1.5" evidence="11"/>
<comment type="similarity">
    <text evidence="11">Belongs to the tetrahydrofolate dehydrogenase/cyclohydrolase family.</text>
</comment>
<keyword evidence="2 11" id="KW-0554">One-carbon metabolism</keyword>
<organism evidence="14 15">
    <name type="scientific">Anaeroselena agilis</name>
    <dbReference type="NCBI Taxonomy" id="3063788"/>
    <lineage>
        <taxon>Bacteria</taxon>
        <taxon>Bacillati</taxon>
        <taxon>Bacillota</taxon>
        <taxon>Negativicutes</taxon>
        <taxon>Acetonemataceae</taxon>
        <taxon>Anaeroselena</taxon>
    </lineage>
</organism>
<feature type="domain" description="Tetrahydrofolate dehydrogenase/cyclohydrolase NAD(P)-binding" evidence="13">
    <location>
        <begin position="139"/>
        <end position="279"/>
    </location>
</feature>
<feature type="binding site" evidence="11">
    <location>
        <begin position="165"/>
        <end position="167"/>
    </location>
    <ligand>
        <name>NADP(+)</name>
        <dbReference type="ChEBI" id="CHEBI:58349"/>
    </ligand>
</feature>
<evidence type="ECO:0000256" key="1">
    <source>
        <dbReference type="ARBA" id="ARBA00004777"/>
    </source>
</evidence>
<keyword evidence="7 11" id="KW-0560">Oxidoreductase</keyword>
<keyword evidence="5 11" id="KW-0378">Hydrolase</keyword>
<keyword evidence="9 11" id="KW-0486">Methionine biosynthesis</keyword>
<comment type="catalytic activity">
    <reaction evidence="11">
        <text>(6R)-5,10-methylene-5,6,7,8-tetrahydrofolate + NADP(+) = (6R)-5,10-methenyltetrahydrofolate + NADPH</text>
        <dbReference type="Rhea" id="RHEA:22812"/>
        <dbReference type="ChEBI" id="CHEBI:15636"/>
        <dbReference type="ChEBI" id="CHEBI:57455"/>
        <dbReference type="ChEBI" id="CHEBI:57783"/>
        <dbReference type="ChEBI" id="CHEBI:58349"/>
        <dbReference type="EC" id="1.5.1.5"/>
    </reaction>
</comment>
<dbReference type="PANTHER" id="PTHR48099">
    <property type="entry name" value="C-1-TETRAHYDROFOLATE SYNTHASE, CYTOPLASMIC-RELATED"/>
    <property type="match status" value="1"/>
</dbReference>
<dbReference type="Pfam" id="PF00763">
    <property type="entry name" value="THF_DHG_CYH"/>
    <property type="match status" value="1"/>
</dbReference>
<evidence type="ECO:0000256" key="10">
    <source>
        <dbReference type="ARBA" id="ARBA00023268"/>
    </source>
</evidence>
<comment type="caution">
    <text evidence="14">The sequence shown here is derived from an EMBL/GenBank/DDBJ whole genome shotgun (WGS) entry which is preliminary data.</text>
</comment>
<evidence type="ECO:0000313" key="14">
    <source>
        <dbReference type="EMBL" id="MDT8903642.1"/>
    </source>
</evidence>
<dbReference type="SUPFAM" id="SSF53223">
    <property type="entry name" value="Aminoacid dehydrogenase-like, N-terminal domain"/>
    <property type="match status" value="1"/>
</dbReference>
<dbReference type="Pfam" id="PF02882">
    <property type="entry name" value="THF_DHG_CYH_C"/>
    <property type="match status" value="1"/>
</dbReference>
<dbReference type="RefSeq" id="WP_413782093.1">
    <property type="nucleotide sequence ID" value="NZ_JAUOZS010000001.1"/>
</dbReference>
<evidence type="ECO:0000256" key="4">
    <source>
        <dbReference type="ARBA" id="ARBA00022755"/>
    </source>
</evidence>
<keyword evidence="8 11" id="KW-0368">Histidine biosynthesis</keyword>
<keyword evidence="6 11" id="KW-0521">NADP</keyword>